<accession>A0ACC0DBB3</accession>
<dbReference type="Proteomes" id="UP001497680">
    <property type="component" value="Unassembled WGS sequence"/>
</dbReference>
<dbReference type="EMBL" id="MU394293">
    <property type="protein sequence ID" value="KAI6089994.1"/>
    <property type="molecule type" value="Genomic_DNA"/>
</dbReference>
<name>A0ACC0DBB3_9PEZI</name>
<evidence type="ECO:0000313" key="2">
    <source>
        <dbReference type="Proteomes" id="UP001497680"/>
    </source>
</evidence>
<gene>
    <name evidence="1" type="ORF">F4821DRAFT_46216</name>
</gene>
<protein>
    <submittedName>
        <fullName evidence="1">Pre-mRNA-splicing factor SPF27</fullName>
    </submittedName>
</protein>
<proteinExistence type="predicted"/>
<reference evidence="1 2" key="1">
    <citation type="journal article" date="2022" name="New Phytol.">
        <title>Ecological generalism drives hyperdiversity of secondary metabolite gene clusters in xylarialean endophytes.</title>
        <authorList>
            <person name="Franco M.E.E."/>
            <person name="Wisecaver J.H."/>
            <person name="Arnold A.E."/>
            <person name="Ju Y.M."/>
            <person name="Slot J.C."/>
            <person name="Ahrendt S."/>
            <person name="Moore L.P."/>
            <person name="Eastman K.E."/>
            <person name="Scott K."/>
            <person name="Konkel Z."/>
            <person name="Mondo S.J."/>
            <person name="Kuo A."/>
            <person name="Hayes R.D."/>
            <person name="Haridas S."/>
            <person name="Andreopoulos B."/>
            <person name="Riley R."/>
            <person name="LaButti K."/>
            <person name="Pangilinan J."/>
            <person name="Lipzen A."/>
            <person name="Amirebrahimi M."/>
            <person name="Yan J."/>
            <person name="Adam C."/>
            <person name="Keymanesh K."/>
            <person name="Ng V."/>
            <person name="Louie K."/>
            <person name="Northen T."/>
            <person name="Drula E."/>
            <person name="Henrissat B."/>
            <person name="Hsieh H.M."/>
            <person name="Youens-Clark K."/>
            <person name="Lutzoni F."/>
            <person name="Miadlikowska J."/>
            <person name="Eastwood D.C."/>
            <person name="Hamelin R.C."/>
            <person name="Grigoriev I.V."/>
            <person name="U'Ren J.M."/>
        </authorList>
    </citation>
    <scope>NUCLEOTIDE SEQUENCE [LARGE SCALE GENOMIC DNA]</scope>
    <source>
        <strain evidence="1 2">ER1909</strain>
    </source>
</reference>
<keyword evidence="2" id="KW-1185">Reference proteome</keyword>
<evidence type="ECO:0000313" key="1">
    <source>
        <dbReference type="EMBL" id="KAI6089994.1"/>
    </source>
</evidence>
<sequence length="204" mass="22405">MSSIRTTVHESLPYVDPEPTEAERAAAESLIATEQEYDASSTPAPAPITSITPNFSPLITLELERIAAKQPLAAIDLSRYEAADPSSDLSDPTSLQSTLSRAYAAATYLSGRHAHLQLLDAYGKNAWLVGNWQLEAELRALEKELEEARKEVDVVNIQRRRAQGEVGGELKGLNDAWRRGVGRVLETEVATEGLRQQVLEKQRG</sequence>
<comment type="caution">
    <text evidence="1">The sequence shown here is derived from an EMBL/GenBank/DDBJ whole genome shotgun (WGS) entry which is preliminary data.</text>
</comment>
<organism evidence="1 2">
    <name type="scientific">Hypoxylon rubiginosum</name>
    <dbReference type="NCBI Taxonomy" id="110542"/>
    <lineage>
        <taxon>Eukaryota</taxon>
        <taxon>Fungi</taxon>
        <taxon>Dikarya</taxon>
        <taxon>Ascomycota</taxon>
        <taxon>Pezizomycotina</taxon>
        <taxon>Sordariomycetes</taxon>
        <taxon>Xylariomycetidae</taxon>
        <taxon>Xylariales</taxon>
        <taxon>Hypoxylaceae</taxon>
        <taxon>Hypoxylon</taxon>
    </lineage>
</organism>